<accession>A0ABP1RQ93</accession>
<keyword evidence="3 5" id="KW-0520">NAD</keyword>
<reference evidence="8 9" key="1">
    <citation type="submission" date="2024-08" db="EMBL/GenBank/DDBJ databases">
        <authorList>
            <person name="Cucini C."/>
            <person name="Frati F."/>
        </authorList>
    </citation>
    <scope>NUCLEOTIDE SEQUENCE [LARGE SCALE GENOMIC DNA]</scope>
</reference>
<protein>
    <recommendedName>
        <fullName evidence="5">Poly [ADP-ribose] polymerase</fullName>
        <shortName evidence="5">PARP</shortName>
        <ecNumber evidence="5">2.4.2.-</ecNumber>
    </recommendedName>
</protein>
<evidence type="ECO:0000256" key="4">
    <source>
        <dbReference type="ARBA" id="ARBA00033987"/>
    </source>
</evidence>
<dbReference type="InterPro" id="IPR012317">
    <property type="entry name" value="Poly(ADP-ribose)pol_cat_dom"/>
</dbReference>
<sequence>MSQVSRKRNQLDMAATRSRGKSPGVRKTNKEKLDLSVTETSSTNTTKPVKRKRKKEEESQIEPLAKYFLQMISNLDNPERPITSWLRVARIVRPVSYMGYIHKLIMKYINNSQNPEYGFGIQVLDIVEIHRIRNFAPEFTGNRTNNTHMLLWHGTPEKNLASILINGFQIPQSTGQLFGPGIYFADRASISALFCCRGRPDTKAYYLLLCDVLVGNAYDGLKSYFTFTSPPENYDSVIGIGRNIPNPSDTVYYNGLCIPVGKSVPNSSVDLGRFLLEDNEYVIYKKQNVRPLYLVRFEFAAKPFCNRSNKFFD</sequence>
<dbReference type="Gene3D" id="3.90.228.10">
    <property type="match status" value="1"/>
</dbReference>
<evidence type="ECO:0000256" key="2">
    <source>
        <dbReference type="ARBA" id="ARBA00022679"/>
    </source>
</evidence>
<evidence type="ECO:0000259" key="7">
    <source>
        <dbReference type="PROSITE" id="PS51059"/>
    </source>
</evidence>
<dbReference type="EC" id="2.4.2.-" evidence="5"/>
<dbReference type="PANTHER" id="PTHR10459">
    <property type="entry name" value="DNA LIGASE"/>
    <property type="match status" value="1"/>
</dbReference>
<proteinExistence type="predicted"/>
<evidence type="ECO:0000313" key="8">
    <source>
        <dbReference type="EMBL" id="CAL8132780.1"/>
    </source>
</evidence>
<gene>
    <name evidence="8" type="ORF">ODALV1_LOCUS24758</name>
</gene>
<dbReference type="InterPro" id="IPR050800">
    <property type="entry name" value="ARTD/PARP"/>
</dbReference>
<dbReference type="Proteomes" id="UP001642540">
    <property type="component" value="Unassembled WGS sequence"/>
</dbReference>
<evidence type="ECO:0000313" key="9">
    <source>
        <dbReference type="Proteomes" id="UP001642540"/>
    </source>
</evidence>
<evidence type="ECO:0000256" key="3">
    <source>
        <dbReference type="ARBA" id="ARBA00023027"/>
    </source>
</evidence>
<dbReference type="PROSITE" id="PS51059">
    <property type="entry name" value="PARP_CATALYTIC"/>
    <property type="match status" value="1"/>
</dbReference>
<comment type="catalytic activity">
    <reaction evidence="4">
        <text>NAD(+) + (ADP-D-ribosyl)n-acceptor = nicotinamide + (ADP-D-ribosyl)n+1-acceptor + H(+).</text>
        <dbReference type="EC" id="2.4.2.30"/>
    </reaction>
</comment>
<dbReference type="SUPFAM" id="SSF56399">
    <property type="entry name" value="ADP-ribosylation"/>
    <property type="match status" value="1"/>
</dbReference>
<keyword evidence="2 5" id="KW-0808">Transferase</keyword>
<evidence type="ECO:0000256" key="6">
    <source>
        <dbReference type="SAM" id="MobiDB-lite"/>
    </source>
</evidence>
<keyword evidence="1 5" id="KW-0328">Glycosyltransferase</keyword>
<organism evidence="8 9">
    <name type="scientific">Orchesella dallaii</name>
    <dbReference type="NCBI Taxonomy" id="48710"/>
    <lineage>
        <taxon>Eukaryota</taxon>
        <taxon>Metazoa</taxon>
        <taxon>Ecdysozoa</taxon>
        <taxon>Arthropoda</taxon>
        <taxon>Hexapoda</taxon>
        <taxon>Collembola</taxon>
        <taxon>Entomobryomorpha</taxon>
        <taxon>Entomobryoidea</taxon>
        <taxon>Orchesellidae</taxon>
        <taxon>Orchesellinae</taxon>
        <taxon>Orchesella</taxon>
    </lineage>
</organism>
<evidence type="ECO:0000256" key="5">
    <source>
        <dbReference type="RuleBase" id="RU362114"/>
    </source>
</evidence>
<comment type="caution">
    <text evidence="8">The sequence shown here is derived from an EMBL/GenBank/DDBJ whole genome shotgun (WGS) entry which is preliminary data.</text>
</comment>
<dbReference type="Pfam" id="PF00644">
    <property type="entry name" value="PARP"/>
    <property type="match status" value="1"/>
</dbReference>
<keyword evidence="9" id="KW-1185">Reference proteome</keyword>
<evidence type="ECO:0000256" key="1">
    <source>
        <dbReference type="ARBA" id="ARBA00022676"/>
    </source>
</evidence>
<dbReference type="EMBL" id="CAXLJM020000093">
    <property type="protein sequence ID" value="CAL8132780.1"/>
    <property type="molecule type" value="Genomic_DNA"/>
</dbReference>
<dbReference type="PANTHER" id="PTHR10459:SF60">
    <property type="entry name" value="POLY [ADP-RIBOSE] POLYMERASE 2"/>
    <property type="match status" value="1"/>
</dbReference>
<feature type="compositionally biased region" description="Polar residues" evidence="6">
    <location>
        <begin position="37"/>
        <end position="47"/>
    </location>
</feature>
<feature type="domain" description="PARP catalytic" evidence="7">
    <location>
        <begin position="77"/>
        <end position="305"/>
    </location>
</feature>
<feature type="region of interest" description="Disordered" evidence="6">
    <location>
        <begin position="1"/>
        <end position="58"/>
    </location>
</feature>
<name>A0ABP1RQ93_9HEXA</name>